<proteinExistence type="predicted"/>
<comment type="caution">
    <text evidence="1">The sequence shown here is derived from an EMBL/GenBank/DDBJ whole genome shotgun (WGS) entry which is preliminary data.</text>
</comment>
<keyword evidence="2" id="KW-1185">Reference proteome</keyword>
<protein>
    <submittedName>
        <fullName evidence="1">Uncharacterized protein</fullName>
    </submittedName>
</protein>
<sequence>MRHYIMYTYVIQGERFVKVMDFQKGRIIHASVTEWEEGRLYAELAMDLEGFKGKIAAGHFDYSPPKTNK</sequence>
<name>A0ABS5LD01_9BACI</name>
<evidence type="ECO:0000313" key="2">
    <source>
        <dbReference type="Proteomes" id="UP000682403"/>
    </source>
</evidence>
<organism evidence="1 2">
    <name type="scientific">Metabacillus flavus</name>
    <dbReference type="NCBI Taxonomy" id="2823519"/>
    <lineage>
        <taxon>Bacteria</taxon>
        <taxon>Bacillati</taxon>
        <taxon>Bacillota</taxon>
        <taxon>Bacilli</taxon>
        <taxon>Bacillales</taxon>
        <taxon>Bacillaceae</taxon>
        <taxon>Metabacillus</taxon>
    </lineage>
</organism>
<evidence type="ECO:0000313" key="1">
    <source>
        <dbReference type="EMBL" id="MBS2968612.1"/>
    </source>
</evidence>
<accession>A0ABS5LD01</accession>
<gene>
    <name evidence="1" type="ORF">J9317_07560</name>
</gene>
<dbReference type="Proteomes" id="UP000682403">
    <property type="component" value="Unassembled WGS sequence"/>
</dbReference>
<dbReference type="RefSeq" id="WP_211557565.1">
    <property type="nucleotide sequence ID" value="NZ_JAGVRK010000001.1"/>
</dbReference>
<reference evidence="1 2" key="1">
    <citation type="submission" date="2021-04" db="EMBL/GenBank/DDBJ databases">
        <title>Metabacillus sp. strain KIGAM252 whole genome sequence.</title>
        <authorList>
            <person name="Seo M.-J."/>
            <person name="Cho E.-S."/>
            <person name="Hwang C.Y."/>
            <person name="Yoon D.J."/>
        </authorList>
    </citation>
    <scope>NUCLEOTIDE SEQUENCE [LARGE SCALE GENOMIC DNA]</scope>
    <source>
        <strain evidence="1 2">KIGAM252</strain>
    </source>
</reference>
<dbReference type="EMBL" id="JAGVRK010000001">
    <property type="protein sequence ID" value="MBS2968612.1"/>
    <property type="molecule type" value="Genomic_DNA"/>
</dbReference>